<evidence type="ECO:0000313" key="2">
    <source>
        <dbReference type="Proteomes" id="UP000460298"/>
    </source>
</evidence>
<sequence length="94" mass="10763">MRTTSRGITVHSGLRVHPAGPILFEIYRDSSQFLYLRLEILKKTHPIPILLYRREGEHKKLMLDGELELPLAGLGEGAYEVRSPAGEIFRFMLD</sequence>
<dbReference type="AlphaFoldDB" id="A0A833GZZ6"/>
<organism evidence="1 2">
    <name type="scientific">Leptonema illini</name>
    <dbReference type="NCBI Taxonomy" id="183"/>
    <lineage>
        <taxon>Bacteria</taxon>
        <taxon>Pseudomonadati</taxon>
        <taxon>Spirochaetota</taxon>
        <taxon>Spirochaetia</taxon>
        <taxon>Leptospirales</taxon>
        <taxon>Leptospiraceae</taxon>
        <taxon>Leptonema</taxon>
    </lineage>
</organism>
<evidence type="ECO:0000313" key="1">
    <source>
        <dbReference type="EMBL" id="KAB2931367.1"/>
    </source>
</evidence>
<proteinExistence type="predicted"/>
<gene>
    <name evidence="1" type="ORF">F9K24_14095</name>
</gene>
<comment type="caution">
    <text evidence="1">The sequence shown here is derived from an EMBL/GenBank/DDBJ whole genome shotgun (WGS) entry which is preliminary data.</text>
</comment>
<protein>
    <submittedName>
        <fullName evidence="1">Uncharacterized protein</fullName>
    </submittedName>
</protein>
<name>A0A833GZZ6_9LEPT</name>
<reference evidence="1 2" key="1">
    <citation type="submission" date="2019-10" db="EMBL/GenBank/DDBJ databases">
        <title>Extracellular Electron Transfer in a Candidatus Methanoperedens spp. Enrichment Culture.</title>
        <authorList>
            <person name="Berger S."/>
            <person name="Rangel Shaw D."/>
            <person name="Berben T."/>
            <person name="In 'T Zandt M."/>
            <person name="Frank J."/>
            <person name="Reimann J."/>
            <person name="Jetten M.S.M."/>
            <person name="Welte C.U."/>
        </authorList>
    </citation>
    <scope>NUCLEOTIDE SEQUENCE [LARGE SCALE GENOMIC DNA]</scope>
    <source>
        <strain evidence="1">SB12</strain>
    </source>
</reference>
<accession>A0A833GZZ6</accession>
<dbReference type="Proteomes" id="UP000460298">
    <property type="component" value="Unassembled WGS sequence"/>
</dbReference>
<dbReference type="EMBL" id="WBUI01000014">
    <property type="protein sequence ID" value="KAB2931367.1"/>
    <property type="molecule type" value="Genomic_DNA"/>
</dbReference>